<keyword evidence="3" id="KW-1185">Reference proteome</keyword>
<protein>
    <submittedName>
        <fullName evidence="2">Toxin VapC-like</fullName>
    </submittedName>
</protein>
<proteinExistence type="predicted"/>
<organism evidence="2 3">
    <name type="scientific">Termititenax aidoneus</name>
    <dbReference type="NCBI Taxonomy" id="2218524"/>
    <lineage>
        <taxon>Bacteria</taxon>
        <taxon>Bacillati</taxon>
        <taxon>Candidatus Margulisiibacteriota</taxon>
        <taxon>Candidatus Termititenacia</taxon>
        <taxon>Candidatus Termititenacales</taxon>
        <taxon>Candidatus Termititenacaceae</taxon>
        <taxon>Candidatus Termititenax</taxon>
    </lineage>
</organism>
<gene>
    <name evidence="2" type="primary">vapC</name>
    <name evidence="2" type="ORF">NO1_1264</name>
</gene>
<dbReference type="InterPro" id="IPR029060">
    <property type="entry name" value="PIN-like_dom_sf"/>
</dbReference>
<evidence type="ECO:0000313" key="2">
    <source>
        <dbReference type="EMBL" id="GBR74023.1"/>
    </source>
</evidence>
<name>A0A388TC42_TERA1</name>
<evidence type="ECO:0000259" key="1">
    <source>
        <dbReference type="Pfam" id="PF01850"/>
    </source>
</evidence>
<evidence type="ECO:0000313" key="3">
    <source>
        <dbReference type="Proteomes" id="UP000269352"/>
    </source>
</evidence>
<reference evidence="2 3" key="1">
    <citation type="journal article" date="2019" name="ISME J.">
        <title>Genome analyses of uncultured TG2/ZB3 bacteria in 'Margulisbacteria' specifically attached to ectosymbiotic spirochetes of protists in the termite gut.</title>
        <authorList>
            <person name="Utami Y.D."/>
            <person name="Kuwahara H."/>
            <person name="Igai K."/>
            <person name="Murakami T."/>
            <person name="Sugaya K."/>
            <person name="Morikawa T."/>
            <person name="Nagura Y."/>
            <person name="Yuki M."/>
            <person name="Deevong P."/>
            <person name="Inoue T."/>
            <person name="Kihara K."/>
            <person name="Lo N."/>
            <person name="Yamada A."/>
            <person name="Ohkuma M."/>
            <person name="Hongoh Y."/>
        </authorList>
    </citation>
    <scope>NUCLEOTIDE SEQUENCE [LARGE SCALE GENOMIC DNA]</scope>
    <source>
        <strain evidence="2">NkOx7-01</strain>
    </source>
</reference>
<comment type="caution">
    <text evidence="2">The sequence shown here is derived from an EMBL/GenBank/DDBJ whole genome shotgun (WGS) entry which is preliminary data.</text>
</comment>
<sequence length="127" mass="14382">MNYLVDSCVWIDFFGQKKHFKAVSRLLFNNSAVVNEIILAELLPVAKLQKETAFIDCLSGLETAPLRIDWPEIAEIQHQCLQAGLNKVGLLDIVIAQNARQNGLVLFSTDKHMRFLAQKFGVRLKRS</sequence>
<dbReference type="AlphaFoldDB" id="A0A388TC42"/>
<accession>A0A388TC42</accession>
<dbReference type="InterPro" id="IPR002716">
    <property type="entry name" value="PIN_dom"/>
</dbReference>
<dbReference type="Gene3D" id="3.40.50.1010">
    <property type="entry name" value="5'-nuclease"/>
    <property type="match status" value="1"/>
</dbReference>
<dbReference type="SUPFAM" id="SSF88723">
    <property type="entry name" value="PIN domain-like"/>
    <property type="match status" value="1"/>
</dbReference>
<feature type="domain" description="PIN" evidence="1">
    <location>
        <begin position="3"/>
        <end position="114"/>
    </location>
</feature>
<dbReference type="EMBL" id="BGZN01000027">
    <property type="protein sequence ID" value="GBR74023.1"/>
    <property type="molecule type" value="Genomic_DNA"/>
</dbReference>
<dbReference type="Proteomes" id="UP000269352">
    <property type="component" value="Unassembled WGS sequence"/>
</dbReference>
<dbReference type="Pfam" id="PF01850">
    <property type="entry name" value="PIN"/>
    <property type="match status" value="1"/>
</dbReference>